<dbReference type="Pfam" id="PF03480">
    <property type="entry name" value="DctP"/>
    <property type="match status" value="1"/>
</dbReference>
<gene>
    <name evidence="2" type="ORF">IJ22_51740</name>
</gene>
<dbReference type="RefSeq" id="WP_062410782.1">
    <property type="nucleotide sequence ID" value="NZ_BJCS01000016.1"/>
</dbReference>
<dbReference type="GO" id="GO:0030246">
    <property type="term" value="F:carbohydrate binding"/>
    <property type="evidence" value="ECO:0007669"/>
    <property type="project" value="TreeGrafter"/>
</dbReference>
<dbReference type="Proteomes" id="UP000061660">
    <property type="component" value="Chromosome"/>
</dbReference>
<proteinExistence type="predicted"/>
<dbReference type="PIRSF" id="PIRSF006470">
    <property type="entry name" value="DctB"/>
    <property type="match status" value="1"/>
</dbReference>
<dbReference type="CDD" id="cd13603">
    <property type="entry name" value="PBP2_TRAP_Siap_TeaA_like"/>
    <property type="match status" value="1"/>
</dbReference>
<dbReference type="GO" id="GO:0030288">
    <property type="term" value="C:outer membrane-bounded periplasmic space"/>
    <property type="evidence" value="ECO:0007669"/>
    <property type="project" value="InterPro"/>
</dbReference>
<organism evidence="2 3">
    <name type="scientific">Paenibacillus naphthalenovorans</name>
    <dbReference type="NCBI Taxonomy" id="162209"/>
    <lineage>
        <taxon>Bacteria</taxon>
        <taxon>Bacillati</taxon>
        <taxon>Bacillota</taxon>
        <taxon>Bacilli</taxon>
        <taxon>Bacillales</taxon>
        <taxon>Paenibacillaceae</taxon>
        <taxon>Paenibacillus</taxon>
    </lineage>
</organism>
<reference evidence="2 3" key="2">
    <citation type="journal article" date="2016" name="Genome Announc.">
        <title>Complete Genome Sequences of Two Interactive Moderate Thermophiles, Paenibacillus napthalenovorans 32O-Y and Paenibacillus sp. 32O-W.</title>
        <authorList>
            <person name="Butler R.R.III."/>
            <person name="Wang J."/>
            <person name="Stark B.C."/>
            <person name="Pombert J.F."/>
        </authorList>
    </citation>
    <scope>NUCLEOTIDE SEQUENCE [LARGE SCALE GENOMIC DNA]</scope>
    <source>
        <strain evidence="2 3">32O-Y</strain>
    </source>
</reference>
<dbReference type="KEGG" id="pnp:IJ22_51740"/>
<evidence type="ECO:0000256" key="1">
    <source>
        <dbReference type="ARBA" id="ARBA00022729"/>
    </source>
</evidence>
<protein>
    <submittedName>
        <fullName evidence="2">C4-dicarboxylate ABC transporter</fullName>
    </submittedName>
</protein>
<dbReference type="PANTHER" id="PTHR33376:SF2">
    <property type="entry name" value="DICARBOXYLATE-BINDING PERIPLASMIC PROTEIN"/>
    <property type="match status" value="1"/>
</dbReference>
<dbReference type="PANTHER" id="PTHR33376">
    <property type="match status" value="1"/>
</dbReference>
<name>A0A0U2UGT4_9BACL</name>
<sequence length="343" mass="37728" precursor="true">MKKTFSLVLAATLSVSLILAGCGGGTQTKSSNEGQAAGEEGKTYTFKLAHITQPTHIWHKTADKFNEELKARSNGRMKVETFPAGQLGAEKDMVQQLETGTLDFGIITNAYMSTRSEEFNAWFMPFLFSDIEKAVAARNSTAAKKILDGLSNQGLVGMDYIFAGNRHILMKSTTVTKPEDLKGKKIRILGSPSIQDFWKAVGAGPTPMPLPEVYTALQTGVIDGIDIDLDALMTEKYYETAKNFTLTNHMAWPGVVIANKTKLEALSPEDQKIVAEAMKTAVDWGNKESINLEKQNLDNLKTKGATVSELSNNDSFKAIRDELYTKYSSNALIKELIQENQNK</sequence>
<reference evidence="3" key="1">
    <citation type="submission" date="2015-12" db="EMBL/GenBank/DDBJ databases">
        <title>Complete genome sequences of two moderately thermophilic Paenibacillus species.</title>
        <authorList>
            <person name="Butler R.III."/>
            <person name="Wang J."/>
            <person name="Stark B.C."/>
            <person name="Pombert J.-F."/>
        </authorList>
    </citation>
    <scope>NUCLEOTIDE SEQUENCE [LARGE SCALE GENOMIC DNA]</scope>
    <source>
        <strain evidence="3">32O-Y</strain>
    </source>
</reference>
<accession>A0A0U2UGT4</accession>
<dbReference type="PROSITE" id="PS51257">
    <property type="entry name" value="PROKAR_LIPOPROTEIN"/>
    <property type="match status" value="1"/>
</dbReference>
<dbReference type="PATRIC" id="fig|162209.4.peg.5470"/>
<dbReference type="AlphaFoldDB" id="A0A0U2UGT4"/>
<evidence type="ECO:0000313" key="3">
    <source>
        <dbReference type="Proteomes" id="UP000061660"/>
    </source>
</evidence>
<dbReference type="EMBL" id="CP013652">
    <property type="protein sequence ID" value="ALS25433.1"/>
    <property type="molecule type" value="Genomic_DNA"/>
</dbReference>
<dbReference type="STRING" id="162209.IJ22_51740"/>
<dbReference type="NCBIfam" id="NF037995">
    <property type="entry name" value="TRAP_S1"/>
    <property type="match status" value="1"/>
</dbReference>
<keyword evidence="1" id="KW-0732">Signal</keyword>
<dbReference type="SUPFAM" id="SSF53850">
    <property type="entry name" value="Periplasmic binding protein-like II"/>
    <property type="match status" value="1"/>
</dbReference>
<dbReference type="InterPro" id="IPR018389">
    <property type="entry name" value="DctP_fam"/>
</dbReference>
<evidence type="ECO:0000313" key="2">
    <source>
        <dbReference type="EMBL" id="ALS25433.1"/>
    </source>
</evidence>
<keyword evidence="3" id="KW-1185">Reference proteome</keyword>
<dbReference type="GO" id="GO:0055085">
    <property type="term" value="P:transmembrane transport"/>
    <property type="evidence" value="ECO:0007669"/>
    <property type="project" value="InterPro"/>
</dbReference>
<dbReference type="Gene3D" id="3.40.190.170">
    <property type="entry name" value="Bacterial extracellular solute-binding protein, family 7"/>
    <property type="match status" value="1"/>
</dbReference>
<dbReference type="InterPro" id="IPR038404">
    <property type="entry name" value="TRAP_DctP_sf"/>
</dbReference>
<dbReference type="NCBIfam" id="TIGR00787">
    <property type="entry name" value="dctP"/>
    <property type="match status" value="1"/>
</dbReference>
<dbReference type="InterPro" id="IPR004682">
    <property type="entry name" value="TRAP_DctP"/>
</dbReference>
<dbReference type="OrthoDB" id="9776801at2"/>